<gene>
    <name evidence="6" type="ORF">DGYR_LOCUS6533</name>
</gene>
<keyword evidence="3 5" id="KW-0677">Repeat</keyword>
<evidence type="ECO:0000256" key="4">
    <source>
        <dbReference type="PROSITE-ProRule" id="PRU00221"/>
    </source>
</evidence>
<comment type="subunit">
    <text evidence="5">Part of TORC1 complex. Part of the TORC2 complex.</text>
</comment>
<dbReference type="GO" id="GO:0032956">
    <property type="term" value="P:regulation of actin cytoskeleton organization"/>
    <property type="evidence" value="ECO:0007669"/>
    <property type="project" value="TreeGrafter"/>
</dbReference>
<dbReference type="Pfam" id="PF00400">
    <property type="entry name" value="WD40"/>
    <property type="match status" value="4"/>
</dbReference>
<dbReference type="PROSITE" id="PS00678">
    <property type="entry name" value="WD_REPEATS_1"/>
    <property type="match status" value="2"/>
</dbReference>
<reference evidence="6 7" key="1">
    <citation type="submission" date="2020-08" db="EMBL/GenBank/DDBJ databases">
        <authorList>
            <person name="Hejnol A."/>
        </authorList>
    </citation>
    <scope>NUCLEOTIDE SEQUENCE [LARGE SCALE GENOMIC DNA]</scope>
</reference>
<evidence type="ECO:0000256" key="5">
    <source>
        <dbReference type="RuleBase" id="RU369068"/>
    </source>
</evidence>
<comment type="caution">
    <text evidence="6">The sequence shown here is derived from an EMBL/GenBank/DDBJ whole genome shotgun (WGS) entry which is preliminary data.</text>
</comment>
<dbReference type="GO" id="GO:0005737">
    <property type="term" value="C:cytoplasm"/>
    <property type="evidence" value="ECO:0007669"/>
    <property type="project" value="UniProtKB-SubCell"/>
</dbReference>
<sequence length="325" mass="36673">MNETLDSGDETVIFVTSGYDHTIKFWQAQRGYCERTIQCQSDTQINCLELTNDGKLLAAGCYQNIRVYDAKSGNSNPLICCNGVQKNVLSVGFEQDSRWMYSAGEDGFIRVWDFRSRSRGLQCAKCFRIDNYINAAVLHPNQAVLYIGSQQGKVYCWDLTANYHEEIGNVEECSIQDLSIDVTGSNLSAVTNRGDLYIWNVPLKNSINEETQTIAVEKKIQAHRKYALKCKYSPDGKYLATTSADGSAKIWKTSDSSLYTTLCAVPNQRWVWDCAFSSDSRHLMTSSSDNLARVWDLETGKVRREYDGHQKAVTCLAFKDRLTSL</sequence>
<dbReference type="SMART" id="SM00320">
    <property type="entry name" value="WD40"/>
    <property type="match status" value="5"/>
</dbReference>
<feature type="repeat" description="WD" evidence="4">
    <location>
        <begin position="275"/>
        <end position="305"/>
    </location>
</feature>
<dbReference type="InterPro" id="IPR015943">
    <property type="entry name" value="WD40/YVTN_repeat-like_dom_sf"/>
</dbReference>
<comment type="similarity">
    <text evidence="1 5">Belongs to the WD repeat LST8 family.</text>
</comment>
<evidence type="ECO:0000256" key="3">
    <source>
        <dbReference type="ARBA" id="ARBA00022737"/>
    </source>
</evidence>
<proteinExistence type="inferred from homology"/>
<dbReference type="GO" id="GO:0031929">
    <property type="term" value="P:TOR signaling"/>
    <property type="evidence" value="ECO:0007669"/>
    <property type="project" value="UniProtKB-UniRule"/>
</dbReference>
<evidence type="ECO:0000313" key="6">
    <source>
        <dbReference type="EMBL" id="CAD5118101.1"/>
    </source>
</evidence>
<dbReference type="OrthoDB" id="400at2759"/>
<name>A0A7I8VPD2_9ANNE</name>
<feature type="repeat" description="WD" evidence="4">
    <location>
        <begin position="220"/>
        <end position="261"/>
    </location>
</feature>
<dbReference type="InterPro" id="IPR001680">
    <property type="entry name" value="WD40_rpt"/>
</dbReference>
<dbReference type="Gene3D" id="2.130.10.10">
    <property type="entry name" value="YVTN repeat-like/Quinoprotein amine dehydrogenase"/>
    <property type="match status" value="1"/>
</dbReference>
<dbReference type="InterPro" id="IPR037588">
    <property type="entry name" value="MLST8"/>
</dbReference>
<dbReference type="GO" id="GO:0031932">
    <property type="term" value="C:TORC2 complex"/>
    <property type="evidence" value="ECO:0007669"/>
    <property type="project" value="UniProtKB-UniRule"/>
</dbReference>
<dbReference type="EMBL" id="CAJFCJ010000008">
    <property type="protein sequence ID" value="CAD5118101.1"/>
    <property type="molecule type" value="Genomic_DNA"/>
</dbReference>
<dbReference type="InterPro" id="IPR020472">
    <property type="entry name" value="WD40_PAC1"/>
</dbReference>
<evidence type="ECO:0000313" key="7">
    <source>
        <dbReference type="Proteomes" id="UP000549394"/>
    </source>
</evidence>
<dbReference type="InterPro" id="IPR036322">
    <property type="entry name" value="WD40_repeat_dom_sf"/>
</dbReference>
<comment type="function">
    <text evidence="5">Subunit of TORC1 and TORC2, which regulate cell growth and survival in response to nutrient and hormonal signals.</text>
</comment>
<organism evidence="6 7">
    <name type="scientific">Dimorphilus gyrociliatus</name>
    <dbReference type="NCBI Taxonomy" id="2664684"/>
    <lineage>
        <taxon>Eukaryota</taxon>
        <taxon>Metazoa</taxon>
        <taxon>Spiralia</taxon>
        <taxon>Lophotrochozoa</taxon>
        <taxon>Annelida</taxon>
        <taxon>Polychaeta</taxon>
        <taxon>Polychaeta incertae sedis</taxon>
        <taxon>Dinophilidae</taxon>
        <taxon>Dimorphilus</taxon>
    </lineage>
</organism>
<keyword evidence="2 4" id="KW-0853">WD repeat</keyword>
<accession>A0A7I8VPD2</accession>
<keyword evidence="7" id="KW-1185">Reference proteome</keyword>
<dbReference type="AlphaFoldDB" id="A0A7I8VPD2"/>
<dbReference type="Proteomes" id="UP000549394">
    <property type="component" value="Unassembled WGS sequence"/>
</dbReference>
<dbReference type="PANTHER" id="PTHR19842">
    <property type="entry name" value="G BETA-LIKE PROTEIN GBL"/>
    <property type="match status" value="1"/>
</dbReference>
<keyword evidence="5" id="KW-0963">Cytoplasm</keyword>
<dbReference type="PANTHER" id="PTHR19842:SF0">
    <property type="entry name" value="TARGET OF RAPAMYCIN COMPLEX SUBUNIT LST8"/>
    <property type="match status" value="1"/>
</dbReference>
<dbReference type="PROSITE" id="PS50082">
    <property type="entry name" value="WD_REPEATS_2"/>
    <property type="match status" value="3"/>
</dbReference>
<protein>
    <recommendedName>
        <fullName evidence="5">Target of rapamycin complex subunit lst8</fullName>
        <shortName evidence="5">TORC subunit lst8</shortName>
    </recommendedName>
</protein>
<dbReference type="InterPro" id="IPR019775">
    <property type="entry name" value="WD40_repeat_CS"/>
</dbReference>
<comment type="subcellular location">
    <subcellularLocation>
        <location evidence="5">Cytoplasm</location>
    </subcellularLocation>
</comment>
<dbReference type="PROSITE" id="PS50294">
    <property type="entry name" value="WD_REPEATS_REGION"/>
    <property type="match status" value="3"/>
</dbReference>
<dbReference type="GO" id="GO:0031931">
    <property type="term" value="C:TORC1 complex"/>
    <property type="evidence" value="ECO:0007669"/>
    <property type="project" value="UniProtKB-UniRule"/>
</dbReference>
<evidence type="ECO:0000256" key="2">
    <source>
        <dbReference type="ARBA" id="ARBA00022574"/>
    </source>
</evidence>
<dbReference type="SUPFAM" id="SSF50978">
    <property type="entry name" value="WD40 repeat-like"/>
    <property type="match status" value="1"/>
</dbReference>
<dbReference type="PRINTS" id="PR00320">
    <property type="entry name" value="GPROTEINBRPT"/>
</dbReference>
<feature type="repeat" description="WD" evidence="4">
    <location>
        <begin position="81"/>
        <end position="122"/>
    </location>
</feature>
<evidence type="ECO:0000256" key="1">
    <source>
        <dbReference type="ARBA" id="ARBA00009890"/>
    </source>
</evidence>